<dbReference type="FunFam" id="3.40.30.10:FF:000034">
    <property type="entry name" value="glutathione S-transferase 1"/>
    <property type="match status" value="1"/>
</dbReference>
<feature type="domain" description="GST C-terminal" evidence="4">
    <location>
        <begin position="87"/>
        <end position="217"/>
    </location>
</feature>
<evidence type="ECO:0000313" key="6">
    <source>
        <dbReference type="RefSeq" id="XP_003740940.1"/>
    </source>
</evidence>
<evidence type="ECO:0000256" key="2">
    <source>
        <dbReference type="SAM" id="MobiDB-lite"/>
    </source>
</evidence>
<dbReference type="SFLD" id="SFLDG01153">
    <property type="entry name" value="Main.4:_Theta-like"/>
    <property type="match status" value="1"/>
</dbReference>
<proteinExistence type="predicted"/>
<dbReference type="PROSITE" id="PS50405">
    <property type="entry name" value="GST_CTER"/>
    <property type="match status" value="1"/>
</dbReference>
<dbReference type="SFLD" id="SFLDS00019">
    <property type="entry name" value="Glutathione_Transferase_(cytos"/>
    <property type="match status" value="1"/>
</dbReference>
<dbReference type="CDD" id="cd03177">
    <property type="entry name" value="GST_C_Delta_Epsilon"/>
    <property type="match status" value="1"/>
</dbReference>
<dbReference type="InterPro" id="IPR040079">
    <property type="entry name" value="Glutathione_S-Trfase"/>
</dbReference>
<evidence type="ECO:0000259" key="4">
    <source>
        <dbReference type="PROSITE" id="PS50405"/>
    </source>
</evidence>
<dbReference type="RefSeq" id="XP_003740940.1">
    <property type="nucleotide sequence ID" value="XM_003740892.2"/>
</dbReference>
<dbReference type="Pfam" id="PF13417">
    <property type="entry name" value="GST_N_3"/>
    <property type="match status" value="1"/>
</dbReference>
<dbReference type="PANTHER" id="PTHR43969">
    <property type="entry name" value="GLUTATHIONE S TRANSFERASE D10, ISOFORM A-RELATED"/>
    <property type="match status" value="1"/>
</dbReference>
<feature type="region of interest" description="Disordered" evidence="2">
    <location>
        <begin position="209"/>
        <end position="240"/>
    </location>
</feature>
<dbReference type="InterPro" id="IPR004046">
    <property type="entry name" value="GST_C"/>
</dbReference>
<dbReference type="SUPFAM" id="SSF52833">
    <property type="entry name" value="Thioredoxin-like"/>
    <property type="match status" value="1"/>
</dbReference>
<feature type="domain" description="GST N-terminal" evidence="3">
    <location>
        <begin position="1"/>
        <end position="81"/>
    </location>
</feature>
<dbReference type="Proteomes" id="UP000694867">
    <property type="component" value="Unplaced"/>
</dbReference>
<sequence length="240" mass="26988">MTVLYHTDGSAPCRAVRMLAKEIGVELELRSLDLFAGDNMKPEFLEINPQHTVPTIVEDDFVLTESRAIMTYLMNKHAPESSLYPQEPRDRAQVEKYLYYDMGVLYKSVLDLFLAPLFGRPCPEDAEERLKSVLVFLEEHVLGDKEYITGENFTIADICIGATLTCLEAFEFGFPDAPRLEKYYTEKIKALPYFDEINGPGIELLKSIKSTEEATPEEEQEGGAADEEAGENTAEADANE</sequence>
<dbReference type="Pfam" id="PF00043">
    <property type="entry name" value="GST_C"/>
    <property type="match status" value="1"/>
</dbReference>
<dbReference type="KEGG" id="goe:100907019"/>
<gene>
    <name evidence="6" type="primary">LOC100907019</name>
</gene>
<dbReference type="GeneID" id="100907019"/>
<dbReference type="InterPro" id="IPR004045">
    <property type="entry name" value="Glutathione_S-Trfase_N"/>
</dbReference>
<organism evidence="5 6">
    <name type="scientific">Galendromus occidentalis</name>
    <name type="common">western predatory mite</name>
    <dbReference type="NCBI Taxonomy" id="34638"/>
    <lineage>
        <taxon>Eukaryota</taxon>
        <taxon>Metazoa</taxon>
        <taxon>Ecdysozoa</taxon>
        <taxon>Arthropoda</taxon>
        <taxon>Chelicerata</taxon>
        <taxon>Arachnida</taxon>
        <taxon>Acari</taxon>
        <taxon>Parasitiformes</taxon>
        <taxon>Mesostigmata</taxon>
        <taxon>Gamasina</taxon>
        <taxon>Phytoseioidea</taxon>
        <taxon>Phytoseiidae</taxon>
        <taxon>Typhlodrominae</taxon>
        <taxon>Galendromus</taxon>
    </lineage>
</organism>
<evidence type="ECO:0000313" key="5">
    <source>
        <dbReference type="Proteomes" id="UP000694867"/>
    </source>
</evidence>
<dbReference type="AlphaFoldDB" id="A0AAJ6QNS9"/>
<dbReference type="SUPFAM" id="SSF47616">
    <property type="entry name" value="GST C-terminal domain-like"/>
    <property type="match status" value="1"/>
</dbReference>
<dbReference type="GO" id="GO:0004364">
    <property type="term" value="F:glutathione transferase activity"/>
    <property type="evidence" value="ECO:0007669"/>
    <property type="project" value="TreeGrafter"/>
</dbReference>
<dbReference type="InterPro" id="IPR036282">
    <property type="entry name" value="Glutathione-S-Trfase_C_sf"/>
</dbReference>
<feature type="compositionally biased region" description="Acidic residues" evidence="2">
    <location>
        <begin position="214"/>
        <end position="230"/>
    </location>
</feature>
<dbReference type="PANTHER" id="PTHR43969:SF9">
    <property type="entry name" value="GLUTATHIONE S TRANSFERASE D10, ISOFORM A-RELATED"/>
    <property type="match status" value="1"/>
</dbReference>
<reference evidence="6" key="1">
    <citation type="submission" date="2025-08" db="UniProtKB">
        <authorList>
            <consortium name="RefSeq"/>
        </authorList>
    </citation>
    <scope>IDENTIFICATION</scope>
</reference>
<dbReference type="FunFam" id="1.20.1050.10:FF:000007">
    <property type="entry name" value="Glutathione S-transferase 1-1"/>
    <property type="match status" value="1"/>
</dbReference>
<comment type="subunit">
    <text evidence="1">Homodimer.</text>
</comment>
<dbReference type="Gene3D" id="3.40.30.10">
    <property type="entry name" value="Glutaredoxin"/>
    <property type="match status" value="1"/>
</dbReference>
<dbReference type="Gene3D" id="1.20.1050.10">
    <property type="match status" value="1"/>
</dbReference>
<dbReference type="CDD" id="cd03045">
    <property type="entry name" value="GST_N_Delta_Epsilon"/>
    <property type="match status" value="1"/>
</dbReference>
<dbReference type="GO" id="GO:0006749">
    <property type="term" value="P:glutathione metabolic process"/>
    <property type="evidence" value="ECO:0007669"/>
    <property type="project" value="TreeGrafter"/>
</dbReference>
<accession>A0AAJ6QNS9</accession>
<protein>
    <submittedName>
        <fullName evidence="6">Glutathione S-transferase 1-1</fullName>
    </submittedName>
</protein>
<feature type="compositionally biased region" description="Low complexity" evidence="2">
    <location>
        <begin position="231"/>
        <end position="240"/>
    </location>
</feature>
<keyword evidence="5" id="KW-1185">Reference proteome</keyword>
<evidence type="ECO:0000259" key="3">
    <source>
        <dbReference type="PROSITE" id="PS50404"/>
    </source>
</evidence>
<dbReference type="PROSITE" id="PS50404">
    <property type="entry name" value="GST_NTER"/>
    <property type="match status" value="1"/>
</dbReference>
<evidence type="ECO:0000256" key="1">
    <source>
        <dbReference type="ARBA" id="ARBA00011738"/>
    </source>
</evidence>
<dbReference type="SFLD" id="SFLDG00358">
    <property type="entry name" value="Main_(cytGST)"/>
    <property type="match status" value="1"/>
</dbReference>
<name>A0AAJ6QNS9_9ACAR</name>
<dbReference type="InterPro" id="IPR036249">
    <property type="entry name" value="Thioredoxin-like_sf"/>
</dbReference>
<dbReference type="InterPro" id="IPR010987">
    <property type="entry name" value="Glutathione-S-Trfase_C-like"/>
</dbReference>